<gene>
    <name evidence="3" type="ORF">HOLleu_12434</name>
</gene>
<proteinExistence type="predicted"/>
<feature type="compositionally biased region" description="Basic and acidic residues" evidence="1">
    <location>
        <begin position="30"/>
        <end position="40"/>
    </location>
</feature>
<dbReference type="SUPFAM" id="SSF81383">
    <property type="entry name" value="F-box domain"/>
    <property type="match status" value="1"/>
</dbReference>
<dbReference type="InterPro" id="IPR036047">
    <property type="entry name" value="F-box-like_dom_sf"/>
</dbReference>
<dbReference type="PANTHER" id="PTHR46731">
    <property type="entry name" value="F-BOX ONLY PROTEIN 15"/>
    <property type="match status" value="1"/>
</dbReference>
<dbReference type="GO" id="GO:0019005">
    <property type="term" value="C:SCF ubiquitin ligase complex"/>
    <property type="evidence" value="ECO:0007669"/>
    <property type="project" value="TreeGrafter"/>
</dbReference>
<dbReference type="PROSITE" id="PS50181">
    <property type="entry name" value="FBOX"/>
    <property type="match status" value="1"/>
</dbReference>
<dbReference type="AlphaFoldDB" id="A0A9Q1CAV5"/>
<dbReference type="Gene3D" id="1.20.1280.50">
    <property type="match status" value="1"/>
</dbReference>
<dbReference type="Pfam" id="PF12937">
    <property type="entry name" value="F-box-like"/>
    <property type="match status" value="1"/>
</dbReference>
<feature type="region of interest" description="Disordered" evidence="1">
    <location>
        <begin position="15"/>
        <end position="79"/>
    </location>
</feature>
<dbReference type="InterPro" id="IPR001810">
    <property type="entry name" value="F-box_dom"/>
</dbReference>
<evidence type="ECO:0000259" key="2">
    <source>
        <dbReference type="PROSITE" id="PS50181"/>
    </source>
</evidence>
<sequence>MASSNHQLKLNSYLKGLKISGESKQTSRSSNHEGERESRKTANSVAKFSSRGRNRSQQTPSQKLPKPLMNLNNKGTGRRNITADILPTEILLKIFGFLTPPDLMSCSYVCRRWMKMAGDNLLWQPLYEKFKFSNPQDKPNSVYTSHASIKWKAAFMERCIERRNIRLQRLLKKRHPYTNLAANTDKMLKQLGIKWKLVLTVSQKQSHEYVHSDICYFNTSVHVRWYSVDCLPVDSIKKISVYCKAPILFEKDGSSIPESPRKTSLLLSRDLTAKKGDFVECEDTSLKIRIILPGVMAASWKDGGGIAFISLCVHKSNLVERCLLGHPERCFHPFVTKPQPDDIDPQYGLHDFQCNIELRQQRTLCWSERFSRLHCLKEQITEDGFVKLTLIRSFEETEHSVLTKTLCLPWKTDMFKGIFQGLCILDLTVFDEFDQPFWCVSHPVKVTKDEISERSLLYHGEPYSLHYTDEEGSVHLQVISDEDQEKEIVTMATIHINVKTINSWFSTAYS</sequence>
<evidence type="ECO:0000256" key="1">
    <source>
        <dbReference type="SAM" id="MobiDB-lite"/>
    </source>
</evidence>
<accession>A0A9Q1CAV5</accession>
<reference evidence="3" key="1">
    <citation type="submission" date="2021-10" db="EMBL/GenBank/DDBJ databases">
        <title>Tropical sea cucumber genome reveals ecological adaptation and Cuvierian tubules defense mechanism.</title>
        <authorList>
            <person name="Chen T."/>
        </authorList>
    </citation>
    <scope>NUCLEOTIDE SEQUENCE</scope>
    <source>
        <strain evidence="3">Nanhai2018</strain>
        <tissue evidence="3">Muscle</tissue>
    </source>
</reference>
<keyword evidence="4" id="KW-1185">Reference proteome</keyword>
<evidence type="ECO:0000313" key="4">
    <source>
        <dbReference type="Proteomes" id="UP001152320"/>
    </source>
</evidence>
<dbReference type="SMART" id="SM00256">
    <property type="entry name" value="FBOX"/>
    <property type="match status" value="1"/>
</dbReference>
<dbReference type="OrthoDB" id="3219396at2759"/>
<dbReference type="Proteomes" id="UP001152320">
    <property type="component" value="Chromosome 5"/>
</dbReference>
<dbReference type="EMBL" id="JAIZAY010000005">
    <property type="protein sequence ID" value="KAJ8041575.1"/>
    <property type="molecule type" value="Genomic_DNA"/>
</dbReference>
<dbReference type="PANTHER" id="PTHR46731:SF1">
    <property type="entry name" value="F-BOX ONLY PROTEIN 15"/>
    <property type="match status" value="1"/>
</dbReference>
<comment type="caution">
    <text evidence="3">The sequence shown here is derived from an EMBL/GenBank/DDBJ whole genome shotgun (WGS) entry which is preliminary data.</text>
</comment>
<organism evidence="3 4">
    <name type="scientific">Holothuria leucospilota</name>
    <name type="common">Black long sea cucumber</name>
    <name type="synonym">Mertensiothuria leucospilota</name>
    <dbReference type="NCBI Taxonomy" id="206669"/>
    <lineage>
        <taxon>Eukaryota</taxon>
        <taxon>Metazoa</taxon>
        <taxon>Echinodermata</taxon>
        <taxon>Eleutherozoa</taxon>
        <taxon>Echinozoa</taxon>
        <taxon>Holothuroidea</taxon>
        <taxon>Aspidochirotacea</taxon>
        <taxon>Aspidochirotida</taxon>
        <taxon>Holothuriidae</taxon>
        <taxon>Holothuria</taxon>
    </lineage>
</organism>
<protein>
    <submittedName>
        <fullName evidence="3">F-box only protein 15</fullName>
    </submittedName>
</protein>
<name>A0A9Q1CAV5_HOLLE</name>
<feature type="domain" description="F-box" evidence="2">
    <location>
        <begin position="80"/>
        <end position="126"/>
    </location>
</feature>
<evidence type="ECO:0000313" key="3">
    <source>
        <dbReference type="EMBL" id="KAJ8041575.1"/>
    </source>
</evidence>